<proteinExistence type="predicted"/>
<sequence>MIGIRKLEKSIRILLAGVLLSHLGTYLVTPLLPIMLSLEAGLAVGRIGIVLASNAISFQFGSIVGGVLADRVGRRLIIGLGAFIGMLGLIGFGFFRDYWLLLLSAITLGFGNGLNAPSTKAAISVLAAEENRTTAFSLRGIAANIGTGTAGIVIFFFITGSSQIIFFIAAAVYLLLALMSWTLLPKHCGNEPCPEMPLGAYKEVFQNKSFLVFGFVSIFIWALYTQLALVLPLRAADVLANPSNVALIWTINSIIVISTQSLITNKFILHRHPLTAMGIGMVFIGLGLGSLYFASSFIHLVFSAATFVIGEMLVLPTTDSTISQLSKAQLIGIFFGLANVIFGLGQAGGNFVGGQLLSGSEDYPLLPWLVYAIIGVVMGILIIMLKKWKPLNDSLKSAAQKDGSPKHAPKVSVDSSQHKTHPFNSWEPEVFFRKRTDP</sequence>
<feature type="transmembrane region" description="Helical" evidence="8">
    <location>
        <begin position="300"/>
        <end position="318"/>
    </location>
</feature>
<comment type="caution">
    <text evidence="10">The sequence shown here is derived from an EMBL/GenBank/DDBJ whole genome shotgun (WGS) entry which is preliminary data.</text>
</comment>
<keyword evidence="5 8" id="KW-1133">Transmembrane helix</keyword>
<dbReference type="InterPro" id="IPR050171">
    <property type="entry name" value="MFS_Transporters"/>
</dbReference>
<feature type="transmembrane region" description="Helical" evidence="8">
    <location>
        <begin position="330"/>
        <end position="348"/>
    </location>
</feature>
<evidence type="ECO:0000259" key="9">
    <source>
        <dbReference type="PROSITE" id="PS50850"/>
    </source>
</evidence>
<protein>
    <submittedName>
        <fullName evidence="10">MFS transporter</fullName>
    </submittedName>
</protein>
<dbReference type="CDD" id="cd17329">
    <property type="entry name" value="MFS_MdtH_MDR_like"/>
    <property type="match status" value="1"/>
</dbReference>
<dbReference type="PROSITE" id="PS50850">
    <property type="entry name" value="MFS"/>
    <property type="match status" value="1"/>
</dbReference>
<evidence type="ECO:0000256" key="6">
    <source>
        <dbReference type="ARBA" id="ARBA00023136"/>
    </source>
</evidence>
<feature type="transmembrane region" description="Helical" evidence="8">
    <location>
        <begin position="275"/>
        <end position="294"/>
    </location>
</feature>
<feature type="transmembrane region" description="Helical" evidence="8">
    <location>
        <begin position="368"/>
        <end position="385"/>
    </location>
</feature>
<feature type="transmembrane region" description="Helical" evidence="8">
    <location>
        <begin position="47"/>
        <end position="69"/>
    </location>
</feature>
<feature type="transmembrane region" description="Helical" evidence="8">
    <location>
        <begin position="76"/>
        <end position="92"/>
    </location>
</feature>
<dbReference type="Gene3D" id="1.20.1250.20">
    <property type="entry name" value="MFS general substrate transporter like domains"/>
    <property type="match status" value="1"/>
</dbReference>
<feature type="transmembrane region" description="Helical" evidence="8">
    <location>
        <begin position="244"/>
        <end position="263"/>
    </location>
</feature>
<dbReference type="InterPro" id="IPR036259">
    <property type="entry name" value="MFS_trans_sf"/>
</dbReference>
<feature type="domain" description="Major facilitator superfamily (MFS) profile" evidence="9">
    <location>
        <begin position="10"/>
        <end position="390"/>
    </location>
</feature>
<dbReference type="InterPro" id="IPR011701">
    <property type="entry name" value="MFS"/>
</dbReference>
<keyword evidence="3" id="KW-1003">Cell membrane</keyword>
<evidence type="ECO:0000256" key="7">
    <source>
        <dbReference type="SAM" id="MobiDB-lite"/>
    </source>
</evidence>
<evidence type="ECO:0000256" key="2">
    <source>
        <dbReference type="ARBA" id="ARBA00022448"/>
    </source>
</evidence>
<dbReference type="SUPFAM" id="SSF103473">
    <property type="entry name" value="MFS general substrate transporter"/>
    <property type="match status" value="1"/>
</dbReference>
<evidence type="ECO:0000313" key="11">
    <source>
        <dbReference type="Proteomes" id="UP001500782"/>
    </source>
</evidence>
<evidence type="ECO:0000313" key="10">
    <source>
        <dbReference type="EMBL" id="GAA0330855.1"/>
    </source>
</evidence>
<dbReference type="InterPro" id="IPR005829">
    <property type="entry name" value="Sugar_transporter_CS"/>
</dbReference>
<feature type="transmembrane region" description="Helical" evidence="8">
    <location>
        <begin position="136"/>
        <end position="158"/>
    </location>
</feature>
<dbReference type="InterPro" id="IPR020846">
    <property type="entry name" value="MFS_dom"/>
</dbReference>
<dbReference type="Pfam" id="PF07690">
    <property type="entry name" value="MFS_1"/>
    <property type="match status" value="1"/>
</dbReference>
<evidence type="ECO:0000256" key="5">
    <source>
        <dbReference type="ARBA" id="ARBA00022989"/>
    </source>
</evidence>
<evidence type="ECO:0000256" key="8">
    <source>
        <dbReference type="SAM" id="Phobius"/>
    </source>
</evidence>
<feature type="transmembrane region" description="Helical" evidence="8">
    <location>
        <begin position="205"/>
        <end position="224"/>
    </location>
</feature>
<feature type="region of interest" description="Disordered" evidence="7">
    <location>
        <begin position="397"/>
        <end position="424"/>
    </location>
</feature>
<evidence type="ECO:0000256" key="3">
    <source>
        <dbReference type="ARBA" id="ARBA00022475"/>
    </source>
</evidence>
<comment type="subcellular location">
    <subcellularLocation>
        <location evidence="1">Cell membrane</location>
        <topology evidence="1">Multi-pass membrane protein</topology>
    </subcellularLocation>
</comment>
<dbReference type="EMBL" id="BAAADJ010000021">
    <property type="protein sequence ID" value="GAA0330855.1"/>
    <property type="molecule type" value="Genomic_DNA"/>
</dbReference>
<feature type="transmembrane region" description="Helical" evidence="8">
    <location>
        <begin position="98"/>
        <end position="115"/>
    </location>
</feature>
<gene>
    <name evidence="10" type="ORF">GCM10008967_21740</name>
</gene>
<evidence type="ECO:0000256" key="4">
    <source>
        <dbReference type="ARBA" id="ARBA00022692"/>
    </source>
</evidence>
<dbReference type="PANTHER" id="PTHR23517">
    <property type="entry name" value="RESISTANCE PROTEIN MDTM, PUTATIVE-RELATED-RELATED"/>
    <property type="match status" value="1"/>
</dbReference>
<reference evidence="11" key="1">
    <citation type="journal article" date="2019" name="Int. J. Syst. Evol. Microbiol.">
        <title>The Global Catalogue of Microorganisms (GCM) 10K type strain sequencing project: providing services to taxonomists for standard genome sequencing and annotation.</title>
        <authorList>
            <consortium name="The Broad Institute Genomics Platform"/>
            <consortium name="The Broad Institute Genome Sequencing Center for Infectious Disease"/>
            <person name="Wu L."/>
            <person name="Ma J."/>
        </authorList>
    </citation>
    <scope>NUCLEOTIDE SEQUENCE [LARGE SCALE GENOMIC DNA]</scope>
    <source>
        <strain evidence="11">JCM 9731</strain>
    </source>
</reference>
<keyword evidence="4 8" id="KW-0812">Transmembrane</keyword>
<feature type="transmembrane region" description="Helical" evidence="8">
    <location>
        <begin position="164"/>
        <end position="184"/>
    </location>
</feature>
<organism evidence="10 11">
    <name type="scientific">Bacillus carboniphilus</name>
    <dbReference type="NCBI Taxonomy" id="86663"/>
    <lineage>
        <taxon>Bacteria</taxon>
        <taxon>Bacillati</taxon>
        <taxon>Bacillota</taxon>
        <taxon>Bacilli</taxon>
        <taxon>Bacillales</taxon>
        <taxon>Bacillaceae</taxon>
        <taxon>Bacillus</taxon>
    </lineage>
</organism>
<keyword evidence="6 8" id="KW-0472">Membrane</keyword>
<feature type="transmembrane region" description="Helical" evidence="8">
    <location>
        <begin position="12"/>
        <end position="35"/>
    </location>
</feature>
<keyword evidence="11" id="KW-1185">Reference proteome</keyword>
<dbReference type="PANTHER" id="PTHR23517:SF2">
    <property type="entry name" value="MULTIDRUG RESISTANCE PROTEIN MDTH"/>
    <property type="match status" value="1"/>
</dbReference>
<dbReference type="Proteomes" id="UP001500782">
    <property type="component" value="Unassembled WGS sequence"/>
</dbReference>
<evidence type="ECO:0000256" key="1">
    <source>
        <dbReference type="ARBA" id="ARBA00004651"/>
    </source>
</evidence>
<accession>A0ABP3FZE5</accession>
<dbReference type="PROSITE" id="PS00216">
    <property type="entry name" value="SUGAR_TRANSPORT_1"/>
    <property type="match status" value="1"/>
</dbReference>
<keyword evidence="2" id="KW-0813">Transport</keyword>
<name>A0ABP3FZE5_9BACI</name>